<evidence type="ECO:0000256" key="5">
    <source>
        <dbReference type="ARBA" id="ARBA00023136"/>
    </source>
</evidence>
<dbReference type="PRINTS" id="PR00237">
    <property type="entry name" value="GPCRRHODOPSN"/>
</dbReference>
<sequence>MSTCWNKMGNGGVSCGFQHSYSHFPHFYISHSRKTCTKSTWLKMARNGTEADTVYAVVYGSVITLGLPLNALSLWILLRHHGRKSPNAVFMINLVISDLLLIISLPMKVYFYATHKWPLGNMACVWLTMLFRNNIRSSAVFITFISIDRLLAVVYPLKSRQLRSSSNATKGAVLVWLIVVMVNIPESLNLLNYLKNNTSNVSTCFDDKKDFFPPIAYFQLVLLFTLLFINIVSTVLVSLTLNRHLNISTRINNRVNVMLIFAMNLLMFSIFFLPVSLTVFFDNKRALNCLASVNCCLDPLLYYFSFDGFWKKKEDTDRSTE</sequence>
<feature type="transmembrane region" description="Helical" evidence="9">
    <location>
        <begin position="167"/>
        <end position="184"/>
    </location>
</feature>
<evidence type="ECO:0000256" key="7">
    <source>
        <dbReference type="ARBA" id="ARBA00023180"/>
    </source>
</evidence>
<dbReference type="GO" id="GO:0035025">
    <property type="term" value="P:positive regulation of Rho protein signal transduction"/>
    <property type="evidence" value="ECO:0007669"/>
    <property type="project" value="TreeGrafter"/>
</dbReference>
<dbReference type="AlphaFoldDB" id="A0A9Y3VLM2"/>
<keyword evidence="3 9" id="KW-1133">Transmembrane helix</keyword>
<reference evidence="12" key="1">
    <citation type="submission" date="2025-08" db="UniProtKB">
        <authorList>
            <consortium name="RefSeq"/>
        </authorList>
    </citation>
    <scope>IDENTIFICATION</scope>
</reference>
<dbReference type="Gene3D" id="1.20.1070.10">
    <property type="entry name" value="Rhodopsin 7-helix transmembrane proteins"/>
    <property type="match status" value="1"/>
</dbReference>
<dbReference type="Pfam" id="PF00001">
    <property type="entry name" value="7tm_1"/>
    <property type="match status" value="1"/>
</dbReference>
<evidence type="ECO:0000259" key="10">
    <source>
        <dbReference type="PROSITE" id="PS50262"/>
    </source>
</evidence>
<evidence type="ECO:0000256" key="8">
    <source>
        <dbReference type="ARBA" id="ARBA00023224"/>
    </source>
</evidence>
<comment type="subcellular location">
    <subcellularLocation>
        <location evidence="1">Membrane</location>
        <topology evidence="1">Multi-pass membrane protein</topology>
    </subcellularLocation>
</comment>
<evidence type="ECO:0000313" key="12">
    <source>
        <dbReference type="RefSeq" id="XP_005738419.1"/>
    </source>
</evidence>
<evidence type="ECO:0000256" key="3">
    <source>
        <dbReference type="ARBA" id="ARBA00022989"/>
    </source>
</evidence>
<dbReference type="CDD" id="cd14982">
    <property type="entry name" value="7tmA_purinoceptor-like"/>
    <property type="match status" value="1"/>
</dbReference>
<feature type="transmembrane region" description="Helical" evidence="9">
    <location>
        <begin position="215"/>
        <end position="237"/>
    </location>
</feature>
<dbReference type="InterPro" id="IPR017452">
    <property type="entry name" value="GPCR_Rhodpsn_7TM"/>
</dbReference>
<feature type="domain" description="G-protein coupled receptors family 1 profile" evidence="10">
    <location>
        <begin position="69"/>
        <end position="302"/>
    </location>
</feature>
<accession>A0A9Y3VLM2</accession>
<name>A0A9Y3VLM2_9CICH</name>
<keyword evidence="5 9" id="KW-0472">Membrane</keyword>
<evidence type="ECO:0000256" key="1">
    <source>
        <dbReference type="ARBA" id="ARBA00004141"/>
    </source>
</evidence>
<dbReference type="RefSeq" id="XP_005738419.1">
    <property type="nucleotide sequence ID" value="XM_005738362.1"/>
</dbReference>
<dbReference type="GO" id="GO:0070915">
    <property type="term" value="F:lysophosphatidic acid receptor activity"/>
    <property type="evidence" value="ECO:0007669"/>
    <property type="project" value="TreeGrafter"/>
</dbReference>
<feature type="transmembrane region" description="Helical" evidence="9">
    <location>
        <begin position="54"/>
        <end position="78"/>
    </location>
</feature>
<evidence type="ECO:0000256" key="4">
    <source>
        <dbReference type="ARBA" id="ARBA00023040"/>
    </source>
</evidence>
<feature type="transmembrane region" description="Helical" evidence="9">
    <location>
        <begin position="135"/>
        <end position="155"/>
    </location>
</feature>
<dbReference type="GO" id="GO:0007200">
    <property type="term" value="P:phospholipase C-activating G protein-coupled receptor signaling pathway"/>
    <property type="evidence" value="ECO:0007669"/>
    <property type="project" value="TreeGrafter"/>
</dbReference>
<protein>
    <submittedName>
        <fullName evidence="12">Lysophosphatidic acid receptor 6-like isoform X1</fullName>
    </submittedName>
</protein>
<dbReference type="GeneID" id="102214623"/>
<evidence type="ECO:0000256" key="6">
    <source>
        <dbReference type="ARBA" id="ARBA00023170"/>
    </source>
</evidence>
<gene>
    <name evidence="12" type="primary">LOC102214623</name>
</gene>
<feature type="transmembrane region" description="Helical" evidence="9">
    <location>
        <begin position="257"/>
        <end position="281"/>
    </location>
</feature>
<evidence type="ECO:0000256" key="2">
    <source>
        <dbReference type="ARBA" id="ARBA00022692"/>
    </source>
</evidence>
<organism evidence="11 12">
    <name type="scientific">Pundamilia nyererei</name>
    <dbReference type="NCBI Taxonomy" id="303518"/>
    <lineage>
        <taxon>Eukaryota</taxon>
        <taxon>Metazoa</taxon>
        <taxon>Chordata</taxon>
        <taxon>Craniata</taxon>
        <taxon>Vertebrata</taxon>
        <taxon>Euteleostomi</taxon>
        <taxon>Actinopterygii</taxon>
        <taxon>Neopterygii</taxon>
        <taxon>Teleostei</taxon>
        <taxon>Neoteleostei</taxon>
        <taxon>Acanthomorphata</taxon>
        <taxon>Ovalentaria</taxon>
        <taxon>Cichlomorphae</taxon>
        <taxon>Cichliformes</taxon>
        <taxon>Cichlidae</taxon>
        <taxon>African cichlids</taxon>
        <taxon>Pseudocrenilabrinae</taxon>
        <taxon>Haplochromini</taxon>
        <taxon>Pundamilia</taxon>
    </lineage>
</organism>
<dbReference type="PROSITE" id="PS50262">
    <property type="entry name" value="G_PROTEIN_RECEP_F1_2"/>
    <property type="match status" value="1"/>
</dbReference>
<evidence type="ECO:0000256" key="9">
    <source>
        <dbReference type="SAM" id="Phobius"/>
    </source>
</evidence>
<keyword evidence="6" id="KW-0675">Receptor</keyword>
<dbReference type="PANTHER" id="PTHR24232:SF90">
    <property type="entry name" value="LYSOPHOSPHATIDIC ACID RECEPTOR 5B"/>
    <property type="match status" value="1"/>
</dbReference>
<proteinExistence type="predicted"/>
<dbReference type="SUPFAM" id="SSF81321">
    <property type="entry name" value="Family A G protein-coupled receptor-like"/>
    <property type="match status" value="1"/>
</dbReference>
<dbReference type="PANTHER" id="PTHR24232">
    <property type="entry name" value="G-PROTEIN COUPLED RECEPTOR"/>
    <property type="match status" value="1"/>
</dbReference>
<keyword evidence="7" id="KW-0325">Glycoprotein</keyword>
<dbReference type="InterPro" id="IPR000276">
    <property type="entry name" value="GPCR_Rhodpsn"/>
</dbReference>
<keyword evidence="2 9" id="KW-0812">Transmembrane</keyword>
<dbReference type="Proteomes" id="UP000695023">
    <property type="component" value="Unplaced"/>
</dbReference>
<evidence type="ECO:0000313" key="11">
    <source>
        <dbReference type="Proteomes" id="UP000695023"/>
    </source>
</evidence>
<keyword evidence="11" id="KW-1185">Reference proteome</keyword>
<keyword evidence="4" id="KW-0297">G-protein coupled receptor</keyword>
<dbReference type="GO" id="GO:0005886">
    <property type="term" value="C:plasma membrane"/>
    <property type="evidence" value="ECO:0007669"/>
    <property type="project" value="TreeGrafter"/>
</dbReference>
<feature type="transmembrane region" description="Helical" evidence="9">
    <location>
        <begin position="90"/>
        <end position="113"/>
    </location>
</feature>
<keyword evidence="8" id="KW-0807">Transducer</keyword>